<dbReference type="SMART" id="SM00382">
    <property type="entry name" value="AAA"/>
    <property type="match status" value="2"/>
</dbReference>
<dbReference type="CDD" id="cd00009">
    <property type="entry name" value="AAA"/>
    <property type="match status" value="1"/>
</dbReference>
<gene>
    <name evidence="8" type="ORF">MNBD_NITROSPINAE04-151</name>
</gene>
<dbReference type="GO" id="GO:0005737">
    <property type="term" value="C:cytoplasm"/>
    <property type="evidence" value="ECO:0007669"/>
    <property type="project" value="InterPro"/>
</dbReference>
<dbReference type="CDD" id="cd19499">
    <property type="entry name" value="RecA-like_ClpB_Hsp104-like"/>
    <property type="match status" value="1"/>
</dbReference>
<dbReference type="PANTHER" id="PTHR11638:SF18">
    <property type="entry name" value="HEAT SHOCK PROTEIN 104"/>
    <property type="match status" value="1"/>
</dbReference>
<dbReference type="GO" id="GO:0016887">
    <property type="term" value="F:ATP hydrolysis activity"/>
    <property type="evidence" value="ECO:0007669"/>
    <property type="project" value="InterPro"/>
</dbReference>
<dbReference type="NCBIfam" id="TIGR03346">
    <property type="entry name" value="chaperone_ClpB"/>
    <property type="match status" value="1"/>
</dbReference>
<dbReference type="FunFam" id="3.40.50.300:FF:000025">
    <property type="entry name" value="ATP-dependent Clp protease subunit"/>
    <property type="match status" value="1"/>
</dbReference>
<dbReference type="InterPro" id="IPR036628">
    <property type="entry name" value="Clp_N_dom_sf"/>
</dbReference>
<dbReference type="InterPro" id="IPR019489">
    <property type="entry name" value="Clp_ATPase_C"/>
</dbReference>
<feature type="coiled-coil region" evidence="6">
    <location>
        <begin position="408"/>
        <end position="529"/>
    </location>
</feature>
<dbReference type="PROSITE" id="PS00871">
    <property type="entry name" value="CLPAB_2"/>
    <property type="match status" value="1"/>
</dbReference>
<reference evidence="8" key="1">
    <citation type="submission" date="2018-06" db="EMBL/GenBank/DDBJ databases">
        <authorList>
            <person name="Zhirakovskaya E."/>
        </authorList>
    </citation>
    <scope>NUCLEOTIDE SEQUENCE</scope>
</reference>
<dbReference type="AlphaFoldDB" id="A0A3B1CKN5"/>
<dbReference type="InterPro" id="IPR001270">
    <property type="entry name" value="ClpA/B"/>
</dbReference>
<dbReference type="InterPro" id="IPR028299">
    <property type="entry name" value="ClpA/B_CS2"/>
</dbReference>
<dbReference type="PANTHER" id="PTHR11638">
    <property type="entry name" value="ATP-DEPENDENT CLP PROTEASE"/>
    <property type="match status" value="1"/>
</dbReference>
<dbReference type="InterPro" id="IPR004176">
    <property type="entry name" value="Clp_R_N"/>
</dbReference>
<keyword evidence="2" id="KW-0677">Repeat</keyword>
<dbReference type="GO" id="GO:0034605">
    <property type="term" value="P:cellular response to heat"/>
    <property type="evidence" value="ECO:0007669"/>
    <property type="project" value="TreeGrafter"/>
</dbReference>
<dbReference type="PROSITE" id="PS00870">
    <property type="entry name" value="CLPAB_1"/>
    <property type="match status" value="1"/>
</dbReference>
<keyword evidence="4" id="KW-0067">ATP-binding</keyword>
<comment type="similarity">
    <text evidence="1">Belongs to the ClpA/ClpB family.</text>
</comment>
<dbReference type="GO" id="GO:0042026">
    <property type="term" value="P:protein refolding"/>
    <property type="evidence" value="ECO:0007669"/>
    <property type="project" value="InterPro"/>
</dbReference>
<dbReference type="Pfam" id="PF17871">
    <property type="entry name" value="AAA_lid_9"/>
    <property type="match status" value="1"/>
</dbReference>
<evidence type="ECO:0000256" key="3">
    <source>
        <dbReference type="ARBA" id="ARBA00022741"/>
    </source>
</evidence>
<dbReference type="Pfam" id="PF10431">
    <property type="entry name" value="ClpB_D2-small"/>
    <property type="match status" value="1"/>
</dbReference>
<evidence type="ECO:0000256" key="1">
    <source>
        <dbReference type="ARBA" id="ARBA00008675"/>
    </source>
</evidence>
<dbReference type="Pfam" id="PF07724">
    <property type="entry name" value="AAA_2"/>
    <property type="match status" value="1"/>
</dbReference>
<dbReference type="InterPro" id="IPR027417">
    <property type="entry name" value="P-loop_NTPase"/>
</dbReference>
<dbReference type="FunFam" id="3.40.50.300:FF:000120">
    <property type="entry name" value="ATP-dependent chaperone ClpB"/>
    <property type="match status" value="1"/>
</dbReference>
<dbReference type="InterPro" id="IPR017730">
    <property type="entry name" value="Chaperonin_ClpB"/>
</dbReference>
<keyword evidence="5" id="KW-0143">Chaperone</keyword>
<evidence type="ECO:0000256" key="4">
    <source>
        <dbReference type="ARBA" id="ARBA00022840"/>
    </source>
</evidence>
<dbReference type="PRINTS" id="PR00300">
    <property type="entry name" value="CLPPROTEASEA"/>
</dbReference>
<feature type="domain" description="Clp R" evidence="7">
    <location>
        <begin position="3"/>
        <end position="142"/>
    </location>
</feature>
<dbReference type="PROSITE" id="PS51903">
    <property type="entry name" value="CLP_R"/>
    <property type="match status" value="1"/>
</dbReference>
<dbReference type="FunFam" id="3.40.50.300:FF:000010">
    <property type="entry name" value="Chaperone clpB 1, putative"/>
    <property type="match status" value="1"/>
</dbReference>
<keyword evidence="3" id="KW-0547">Nucleotide-binding</keyword>
<proteinExistence type="inferred from homology"/>
<accession>A0A3B1CKN5</accession>
<dbReference type="InterPro" id="IPR050130">
    <property type="entry name" value="ClpA_ClpB"/>
</dbReference>
<dbReference type="InterPro" id="IPR003959">
    <property type="entry name" value="ATPase_AAA_core"/>
</dbReference>
<keyword evidence="6" id="KW-0175">Coiled coil</keyword>
<dbReference type="SUPFAM" id="SSF52540">
    <property type="entry name" value="P-loop containing nucleoside triphosphate hydrolases"/>
    <property type="match status" value="2"/>
</dbReference>
<dbReference type="InterPro" id="IPR018368">
    <property type="entry name" value="ClpA/B_CS1"/>
</dbReference>
<dbReference type="GO" id="GO:0005524">
    <property type="term" value="F:ATP binding"/>
    <property type="evidence" value="ECO:0007669"/>
    <property type="project" value="UniProtKB-KW"/>
</dbReference>
<dbReference type="InterPro" id="IPR041546">
    <property type="entry name" value="ClpA/ClpB_AAA_lid"/>
</dbReference>
<dbReference type="EMBL" id="UOGA01000094">
    <property type="protein sequence ID" value="VAX17307.1"/>
    <property type="molecule type" value="Genomic_DNA"/>
</dbReference>
<dbReference type="Pfam" id="PF02861">
    <property type="entry name" value="Clp_N"/>
    <property type="match status" value="1"/>
</dbReference>
<dbReference type="SMART" id="SM01086">
    <property type="entry name" value="ClpB_D2-small"/>
    <property type="match status" value="1"/>
</dbReference>
<dbReference type="Gene3D" id="3.40.50.300">
    <property type="entry name" value="P-loop containing nucleotide triphosphate hydrolases"/>
    <property type="match status" value="3"/>
</dbReference>
<dbReference type="InterPro" id="IPR003593">
    <property type="entry name" value="AAA+_ATPase"/>
</dbReference>
<evidence type="ECO:0000256" key="5">
    <source>
        <dbReference type="ARBA" id="ARBA00023186"/>
    </source>
</evidence>
<sequence>MDFSKYTNKAGEAVQEALNLAGRLNHQEITPFHLLNALVEQKGGVVPTLLAKLDLPLTDITKKLKERLNSLPAVSGEKQGAYMTTELKQVFDGAESEAGKLRDEFISVEHLFLSLLDIAGAREIVAMSKNDVLMALSEIRGSQRVTDQDPEGKYQALEKYTNDFTKMARDGSLDPVIGRDDEIRRVMQILARRTKNNPVLVGEPGVGKTAIVEGLAKKIIDNDVPEILKNKRLVSLDLGAMIAGSKYRGEFEDRLKALLKEIENSMGEIILFIDELHTIVGAGATEGSMDAGNLLKPALARGKIRTIGATTLKEYRKYVEKDAALERRFQPVMVEEPSVKDSISILRGLKDKYEAHHGVRIRDSAIVAAVTLSDRYITDRFQPDKAIDLIDEATSRLKIEIDSKPERIDKIDRRIRQLEIEKKALHKEKDKASSRRLKELESELANIRESYKALELQWLHEKDLINSIKEPTKKIDALRRTAEKAEREGDLQTVAEITYGEIPALQKQIAEAREKIEKLENGSRILREEVTDEDIASVVSSWTGTPVSRIMAEEGDKLIHMEDDLAKRVVGQKEAIKAVSNAVRRSRAGLSEEGRPIGSFLFLGPTGVGKTELAKALSQNLFDSEKALTRIDMSEYMEKHSVAKLIGSPPGYVGYEEGGQLTEAVRRHPYSVILLDEIEKASPEVFNILLQTLDDGRLTDSKGRTVDFKNTIIIMTSNLGSHEIARYSDDRDKQEESVKQVLNRSFRPEFLNRLDDIIIFQKLGEEELKEIVDIQLNLVEKRLAKKNIHIELTPAAIAHLAQAGFDDVFGARPLKRLIQNEIIDELSLMVIEGNIKEGFTAFVDYKKGKIEIRPEKNLLAEHD</sequence>
<dbReference type="Pfam" id="PF00004">
    <property type="entry name" value="AAA"/>
    <property type="match status" value="1"/>
</dbReference>
<dbReference type="SUPFAM" id="SSF81923">
    <property type="entry name" value="Double Clp-N motif"/>
    <property type="match status" value="1"/>
</dbReference>
<name>A0A3B1CKN5_9ZZZZ</name>
<evidence type="ECO:0000313" key="8">
    <source>
        <dbReference type="EMBL" id="VAX17307.1"/>
    </source>
</evidence>
<organism evidence="8">
    <name type="scientific">hydrothermal vent metagenome</name>
    <dbReference type="NCBI Taxonomy" id="652676"/>
    <lineage>
        <taxon>unclassified sequences</taxon>
        <taxon>metagenomes</taxon>
        <taxon>ecological metagenomes</taxon>
    </lineage>
</organism>
<dbReference type="Gene3D" id="1.10.8.60">
    <property type="match status" value="1"/>
</dbReference>
<evidence type="ECO:0000256" key="6">
    <source>
        <dbReference type="SAM" id="Coils"/>
    </source>
</evidence>
<evidence type="ECO:0000259" key="7">
    <source>
        <dbReference type="PROSITE" id="PS51903"/>
    </source>
</evidence>
<protein>
    <submittedName>
        <fullName evidence="8">ClpB protein</fullName>
    </submittedName>
</protein>
<evidence type="ECO:0000256" key="2">
    <source>
        <dbReference type="ARBA" id="ARBA00022737"/>
    </source>
</evidence>
<dbReference type="Gene3D" id="1.10.1780.10">
    <property type="entry name" value="Clp, N-terminal domain"/>
    <property type="match status" value="1"/>
</dbReference>